<evidence type="ECO:0000256" key="2">
    <source>
        <dbReference type="ARBA" id="ARBA00023235"/>
    </source>
</evidence>
<name>A0A8H7CRC5_9AGAR</name>
<dbReference type="Pfam" id="PF02567">
    <property type="entry name" value="PhzC-PhzF"/>
    <property type="match status" value="1"/>
</dbReference>
<dbReference type="PANTHER" id="PTHR13774">
    <property type="entry name" value="PHENAZINE BIOSYNTHESIS PROTEIN"/>
    <property type="match status" value="1"/>
</dbReference>
<dbReference type="InterPro" id="IPR003719">
    <property type="entry name" value="Phenazine_PhzF-like"/>
</dbReference>
<evidence type="ECO:0000256" key="1">
    <source>
        <dbReference type="ARBA" id="ARBA00008270"/>
    </source>
</evidence>
<dbReference type="GO" id="GO:0005737">
    <property type="term" value="C:cytoplasm"/>
    <property type="evidence" value="ECO:0007669"/>
    <property type="project" value="TreeGrafter"/>
</dbReference>
<gene>
    <name evidence="3" type="ORF">MVEN_01492300</name>
</gene>
<dbReference type="PANTHER" id="PTHR13774:SF17">
    <property type="entry name" value="PHENAZINE BIOSYNTHESIS-LIKE DOMAIN-CONTAINING PROTEIN"/>
    <property type="match status" value="1"/>
</dbReference>
<dbReference type="Proteomes" id="UP000620124">
    <property type="component" value="Unassembled WGS sequence"/>
</dbReference>
<protein>
    <recommendedName>
        <fullName evidence="5">Diaminopimelate epimerase-like protein</fullName>
    </recommendedName>
</protein>
<dbReference type="GO" id="GO:0016853">
    <property type="term" value="F:isomerase activity"/>
    <property type="evidence" value="ECO:0007669"/>
    <property type="project" value="UniProtKB-KW"/>
</dbReference>
<keyword evidence="4" id="KW-1185">Reference proteome</keyword>
<comment type="similarity">
    <text evidence="1">Belongs to the PhzF family.</text>
</comment>
<keyword evidence="2" id="KW-0413">Isomerase</keyword>
<accession>A0A8H7CRC5</accession>
<dbReference type="OrthoDB" id="75169at2759"/>
<evidence type="ECO:0008006" key="5">
    <source>
        <dbReference type="Google" id="ProtNLM"/>
    </source>
</evidence>
<dbReference type="PIRSF" id="PIRSF016184">
    <property type="entry name" value="PhzC_PhzF"/>
    <property type="match status" value="1"/>
</dbReference>
<organism evidence="3 4">
    <name type="scientific">Mycena venus</name>
    <dbReference type="NCBI Taxonomy" id="2733690"/>
    <lineage>
        <taxon>Eukaryota</taxon>
        <taxon>Fungi</taxon>
        <taxon>Dikarya</taxon>
        <taxon>Basidiomycota</taxon>
        <taxon>Agaricomycotina</taxon>
        <taxon>Agaricomycetes</taxon>
        <taxon>Agaricomycetidae</taxon>
        <taxon>Agaricales</taxon>
        <taxon>Marasmiineae</taxon>
        <taxon>Mycenaceae</taxon>
        <taxon>Mycena</taxon>
    </lineage>
</organism>
<dbReference type="EMBL" id="JACAZI010000012">
    <property type="protein sequence ID" value="KAF7347365.1"/>
    <property type="molecule type" value="Genomic_DNA"/>
</dbReference>
<reference evidence="3" key="1">
    <citation type="submission" date="2020-05" db="EMBL/GenBank/DDBJ databases">
        <title>Mycena genomes resolve the evolution of fungal bioluminescence.</title>
        <authorList>
            <person name="Tsai I.J."/>
        </authorList>
    </citation>
    <scope>NUCLEOTIDE SEQUENCE</scope>
    <source>
        <strain evidence="3">CCC161011</strain>
    </source>
</reference>
<evidence type="ECO:0000313" key="3">
    <source>
        <dbReference type="EMBL" id="KAF7347365.1"/>
    </source>
</evidence>
<comment type="caution">
    <text evidence="3">The sequence shown here is derived from an EMBL/GenBank/DDBJ whole genome shotgun (WGS) entry which is preliminary data.</text>
</comment>
<sequence length="296" mass="31857">MPHTFPYNIVTAFSKGPFNGNPAAAVFVDENLETDLLMKIAANLNQPVMSVIGPQIPSAEKTVAAFNIRWFLPTFHEIAICGHATMVAARAVFERGLVGDSVEVIEFHTQSGGVMRARKIGKDSLEIRLPSGTLTDVSSEESPKMAAAVSKAFGRDVAIKYMGVGSKGFENYVVIELDEKENLGESKVDAVAFLGTGYTINVVTTASSNGEELFVSRMFAPAVISPPDYEDQVCGSAHCLTGPYWHKKNGLASDQAFSAKMVSSRGGDLNLFWDQKASVISLKGETFVMASGEIYV</sequence>
<dbReference type="SUPFAM" id="SSF54506">
    <property type="entry name" value="Diaminopimelate epimerase-like"/>
    <property type="match status" value="1"/>
</dbReference>
<dbReference type="Gene3D" id="3.10.310.10">
    <property type="entry name" value="Diaminopimelate Epimerase, Chain A, domain 1"/>
    <property type="match status" value="2"/>
</dbReference>
<evidence type="ECO:0000313" key="4">
    <source>
        <dbReference type="Proteomes" id="UP000620124"/>
    </source>
</evidence>
<proteinExistence type="inferred from homology"/>
<dbReference type="AlphaFoldDB" id="A0A8H7CRC5"/>